<evidence type="ECO:0000256" key="6">
    <source>
        <dbReference type="ARBA" id="ARBA00022722"/>
    </source>
</evidence>
<dbReference type="GO" id="GO:0015074">
    <property type="term" value="P:DNA integration"/>
    <property type="evidence" value="ECO:0007669"/>
    <property type="project" value="InterPro"/>
</dbReference>
<evidence type="ECO:0000256" key="3">
    <source>
        <dbReference type="ARBA" id="ARBA00022670"/>
    </source>
</evidence>
<dbReference type="FunFam" id="3.10.10.10:FF:000007">
    <property type="entry name" value="Retrovirus-related Pol polyprotein from transposon 17.6-like Protein"/>
    <property type="match status" value="1"/>
</dbReference>
<keyword evidence="13" id="KW-1185">Reference proteome</keyword>
<evidence type="ECO:0000256" key="1">
    <source>
        <dbReference type="ARBA" id="ARBA00010879"/>
    </source>
</evidence>
<keyword evidence="9" id="KW-0695">RNA-directed DNA polymerase</keyword>
<dbReference type="InterPro" id="IPR050951">
    <property type="entry name" value="Retrovirus_Pol_polyprotein"/>
</dbReference>
<dbReference type="AlphaFoldDB" id="A0A8T1T450"/>
<dbReference type="InterPro" id="IPR043502">
    <property type="entry name" value="DNA/RNA_pol_sf"/>
</dbReference>
<reference evidence="12 13" key="1">
    <citation type="journal article" date="2020" name="G3 (Bethesda)">
        <title>Draft Genome of the Common Snapping Turtle, Chelydra serpentina, a Model for Phenotypic Plasticity in Reptiles.</title>
        <authorList>
            <person name="Das D."/>
            <person name="Singh S.K."/>
            <person name="Bierstedt J."/>
            <person name="Erickson A."/>
            <person name="Galli G.L.J."/>
            <person name="Crossley D.A. 2nd"/>
            <person name="Rhen T."/>
        </authorList>
    </citation>
    <scope>NUCLEOTIDE SEQUENCE [LARGE SCALE GENOMIC DNA]</scope>
    <source>
        <strain evidence="12">KW</strain>
    </source>
</reference>
<comment type="caution">
    <text evidence="12">The sequence shown here is derived from an EMBL/GenBank/DDBJ whole genome shotgun (WGS) entry which is preliminary data.</text>
</comment>
<evidence type="ECO:0000259" key="10">
    <source>
        <dbReference type="PROSITE" id="PS50878"/>
    </source>
</evidence>
<keyword evidence="6" id="KW-0540">Nuclease</keyword>
<name>A0A8T1T450_CHESE</name>
<dbReference type="InterPro" id="IPR036397">
    <property type="entry name" value="RNaseH_sf"/>
</dbReference>
<dbReference type="InterPro" id="IPR043128">
    <property type="entry name" value="Rev_trsase/Diguanyl_cyclase"/>
</dbReference>
<dbReference type="Gene3D" id="3.10.10.10">
    <property type="entry name" value="HIV Type 1 Reverse Transcriptase, subunit A, domain 1"/>
    <property type="match status" value="1"/>
</dbReference>
<proteinExistence type="inferred from homology"/>
<keyword evidence="7" id="KW-0255">Endonuclease</keyword>
<keyword evidence="3" id="KW-0645">Protease</keyword>
<gene>
    <name evidence="12" type="ORF">G0U57_014801</name>
</gene>
<dbReference type="Pfam" id="PF22938">
    <property type="entry name" value="Integrase_p58_C"/>
    <property type="match status" value="1"/>
</dbReference>
<keyword evidence="5" id="KW-0548">Nucleotidyltransferase</keyword>
<comment type="similarity">
    <text evidence="1">Belongs to the beta type-B retroviral polymerase family. HERV class-II K(HML-2) pol subfamily.</text>
</comment>
<evidence type="ECO:0000256" key="7">
    <source>
        <dbReference type="ARBA" id="ARBA00022759"/>
    </source>
</evidence>
<evidence type="ECO:0000256" key="8">
    <source>
        <dbReference type="ARBA" id="ARBA00022801"/>
    </source>
</evidence>
<keyword evidence="8" id="KW-0378">Hydrolase</keyword>
<dbReference type="GO" id="GO:0003964">
    <property type="term" value="F:RNA-directed DNA polymerase activity"/>
    <property type="evidence" value="ECO:0007669"/>
    <property type="project" value="UniProtKB-KW"/>
</dbReference>
<dbReference type="SUPFAM" id="SSF53098">
    <property type="entry name" value="Ribonuclease H-like"/>
    <property type="match status" value="1"/>
</dbReference>
<dbReference type="CDD" id="cd01647">
    <property type="entry name" value="RT_LTR"/>
    <property type="match status" value="1"/>
</dbReference>
<organism evidence="12 13">
    <name type="scientific">Chelydra serpentina</name>
    <name type="common">Snapping turtle</name>
    <name type="synonym">Testudo serpentina</name>
    <dbReference type="NCBI Taxonomy" id="8475"/>
    <lineage>
        <taxon>Eukaryota</taxon>
        <taxon>Metazoa</taxon>
        <taxon>Chordata</taxon>
        <taxon>Craniata</taxon>
        <taxon>Vertebrata</taxon>
        <taxon>Euteleostomi</taxon>
        <taxon>Archelosauria</taxon>
        <taxon>Testudinata</taxon>
        <taxon>Testudines</taxon>
        <taxon>Cryptodira</taxon>
        <taxon>Durocryptodira</taxon>
        <taxon>Americhelydia</taxon>
        <taxon>Chelydroidea</taxon>
        <taxon>Chelydridae</taxon>
        <taxon>Chelydra</taxon>
    </lineage>
</organism>
<evidence type="ECO:0000259" key="11">
    <source>
        <dbReference type="PROSITE" id="PS50994"/>
    </source>
</evidence>
<keyword evidence="4" id="KW-0808">Transferase</keyword>
<dbReference type="EMBL" id="JAHGAV010000043">
    <property type="protein sequence ID" value="KAG6935593.1"/>
    <property type="molecule type" value="Genomic_DNA"/>
</dbReference>
<dbReference type="Pfam" id="PF00078">
    <property type="entry name" value="RVT_1"/>
    <property type="match status" value="1"/>
</dbReference>
<dbReference type="InterPro" id="IPR054465">
    <property type="entry name" value="Integrase_p58-like_C"/>
</dbReference>
<protein>
    <recommendedName>
        <fullName evidence="2">ribonuclease H</fullName>
        <ecNumber evidence="2">3.1.26.4</ecNumber>
    </recommendedName>
</protein>
<evidence type="ECO:0000256" key="9">
    <source>
        <dbReference type="ARBA" id="ARBA00022918"/>
    </source>
</evidence>
<feature type="non-terminal residue" evidence="12">
    <location>
        <position position="522"/>
    </location>
</feature>
<dbReference type="GO" id="GO:0004523">
    <property type="term" value="F:RNA-DNA hybrid ribonuclease activity"/>
    <property type="evidence" value="ECO:0007669"/>
    <property type="project" value="UniProtKB-EC"/>
</dbReference>
<feature type="domain" description="Reverse transcriptase" evidence="10">
    <location>
        <begin position="386"/>
        <end position="522"/>
    </location>
</feature>
<dbReference type="Gene3D" id="3.30.70.270">
    <property type="match status" value="1"/>
</dbReference>
<dbReference type="PROSITE" id="PS50878">
    <property type="entry name" value="RT_POL"/>
    <property type="match status" value="1"/>
</dbReference>
<dbReference type="InterPro" id="IPR001584">
    <property type="entry name" value="Integrase_cat-core"/>
</dbReference>
<accession>A0A8T1T450</accession>
<dbReference type="EC" id="3.1.26.4" evidence="2"/>
<dbReference type="PROSITE" id="PS50994">
    <property type="entry name" value="INTEGRASE"/>
    <property type="match status" value="1"/>
</dbReference>
<dbReference type="GO" id="GO:0003676">
    <property type="term" value="F:nucleic acid binding"/>
    <property type="evidence" value="ECO:0007669"/>
    <property type="project" value="InterPro"/>
</dbReference>
<evidence type="ECO:0000256" key="5">
    <source>
        <dbReference type="ARBA" id="ARBA00022695"/>
    </source>
</evidence>
<dbReference type="GO" id="GO:0008233">
    <property type="term" value="F:peptidase activity"/>
    <property type="evidence" value="ECO:0007669"/>
    <property type="project" value="UniProtKB-KW"/>
</dbReference>
<dbReference type="SUPFAM" id="SSF56672">
    <property type="entry name" value="DNA/RNA polymerases"/>
    <property type="match status" value="1"/>
</dbReference>
<dbReference type="Proteomes" id="UP000765507">
    <property type="component" value="Unassembled WGS sequence"/>
</dbReference>
<evidence type="ECO:0000313" key="12">
    <source>
        <dbReference type="EMBL" id="KAG6935593.1"/>
    </source>
</evidence>
<evidence type="ECO:0000256" key="4">
    <source>
        <dbReference type="ARBA" id="ARBA00022679"/>
    </source>
</evidence>
<dbReference type="InterPro" id="IPR012337">
    <property type="entry name" value="RNaseH-like_sf"/>
</dbReference>
<feature type="non-terminal residue" evidence="12">
    <location>
        <position position="1"/>
    </location>
</feature>
<dbReference type="OrthoDB" id="10000497at2759"/>
<evidence type="ECO:0000313" key="13">
    <source>
        <dbReference type="Proteomes" id="UP000765507"/>
    </source>
</evidence>
<dbReference type="PANTHER" id="PTHR37984:SF15">
    <property type="entry name" value="INTEGRASE CATALYTIC DOMAIN-CONTAINING PROTEIN"/>
    <property type="match status" value="1"/>
</dbReference>
<evidence type="ECO:0000256" key="2">
    <source>
        <dbReference type="ARBA" id="ARBA00012180"/>
    </source>
</evidence>
<dbReference type="PANTHER" id="PTHR37984">
    <property type="entry name" value="PROTEIN CBG26694"/>
    <property type="match status" value="1"/>
</dbReference>
<sequence>PVPLPVIGTPFERIGLDLVGPLEKSSSGHKYILVVVDYATRYPEAVPLRTTTAPVIANELLQIFSRVGLPREILTDQGTNVTSKLMAELCRLLNIRALKTSVYHPQTDGLVERFNGTLKSMLRKFVGDDPRQWDKYLPALLFAIREVPQASTGFSPFELLYGRQPRGILDLLKETWEEQETRVKSSVQYILHLRERLRALGTRARENLLQAQHNQETQYNRGTKMRNFEPGDRVLLLLPSSESKLLAKWQGPFEVVRQVGPVDYEIRLSGRQRDTQIYYVNLLKVWKDREGFMIAPHPPEPELGPLAGEFEEPGLVAIGRELDPRQQEEVRQVIAAFPMVLSARPGKTTVTSHHIATIPGQKVRENHRPLPKKMWETVRKELELMLTLGVVEESRSEWRSPIVLVPKPDGSVRFCIDFRKVNAISRFDAYPMPRVDELLERLGQAEFISTLDLTKGYWQIPLTPTSRAKTAFPTPFGLFQFTVMPFGLHGAAATFQRLVNQVLSPHSLYAAAYIDDIVIYSS</sequence>
<dbReference type="Gene3D" id="3.30.420.10">
    <property type="entry name" value="Ribonuclease H-like superfamily/Ribonuclease H"/>
    <property type="match status" value="1"/>
</dbReference>
<dbReference type="FunFam" id="3.30.420.10:FF:000032">
    <property type="entry name" value="Retrovirus-related Pol polyprotein from transposon 297-like Protein"/>
    <property type="match status" value="1"/>
</dbReference>
<dbReference type="Pfam" id="PF00665">
    <property type="entry name" value="rve"/>
    <property type="match status" value="1"/>
</dbReference>
<dbReference type="InterPro" id="IPR000477">
    <property type="entry name" value="RT_dom"/>
</dbReference>
<feature type="domain" description="Integrase catalytic" evidence="11">
    <location>
        <begin position="6"/>
        <end position="164"/>
    </location>
</feature>
<dbReference type="GO" id="GO:0006508">
    <property type="term" value="P:proteolysis"/>
    <property type="evidence" value="ECO:0007669"/>
    <property type="project" value="UniProtKB-KW"/>
</dbReference>